<dbReference type="Gene3D" id="3.70.10.10">
    <property type="match status" value="1"/>
</dbReference>
<dbReference type="RefSeq" id="XP_066829300.1">
    <property type="nucleotide sequence ID" value="XM_066972353.1"/>
</dbReference>
<protein>
    <recommendedName>
        <fullName evidence="4">DNA repair protein rad9</fullName>
    </recommendedName>
</protein>
<dbReference type="EMBL" id="OZ022407">
    <property type="protein sequence ID" value="CAK9437991.1"/>
    <property type="molecule type" value="Genomic_DNA"/>
</dbReference>
<dbReference type="PANTHER" id="PTHR15237">
    <property type="entry name" value="DNA REPAIR PROTEIN RAD9"/>
    <property type="match status" value="1"/>
</dbReference>
<feature type="compositionally biased region" description="Acidic residues" evidence="1">
    <location>
        <begin position="469"/>
        <end position="480"/>
    </location>
</feature>
<dbReference type="GeneID" id="92207558"/>
<dbReference type="InterPro" id="IPR007268">
    <property type="entry name" value="Rad9/Ddc1"/>
</dbReference>
<feature type="region of interest" description="Disordered" evidence="1">
    <location>
        <begin position="372"/>
        <end position="507"/>
    </location>
</feature>
<accession>A0ABP0ZJ22</accession>
<proteinExistence type="predicted"/>
<dbReference type="Pfam" id="PF04139">
    <property type="entry name" value="Rad9"/>
    <property type="match status" value="1"/>
</dbReference>
<organism evidence="2 3">
    <name type="scientific">Lodderomyces beijingensis</name>
    <dbReference type="NCBI Taxonomy" id="1775926"/>
    <lineage>
        <taxon>Eukaryota</taxon>
        <taxon>Fungi</taxon>
        <taxon>Dikarya</taxon>
        <taxon>Ascomycota</taxon>
        <taxon>Saccharomycotina</taxon>
        <taxon>Pichiomycetes</taxon>
        <taxon>Debaryomycetaceae</taxon>
        <taxon>Candida/Lodderomyces clade</taxon>
        <taxon>Lodderomyces</taxon>
    </lineage>
</organism>
<feature type="compositionally biased region" description="Polar residues" evidence="1">
    <location>
        <begin position="439"/>
        <end position="448"/>
    </location>
</feature>
<feature type="compositionally biased region" description="Polar residues" evidence="1">
    <location>
        <begin position="457"/>
        <end position="466"/>
    </location>
</feature>
<feature type="compositionally biased region" description="Polar residues" evidence="1">
    <location>
        <begin position="394"/>
        <end position="412"/>
    </location>
</feature>
<name>A0ABP0ZJ22_9ASCO</name>
<dbReference type="SUPFAM" id="SSF55979">
    <property type="entry name" value="DNA clamp"/>
    <property type="match status" value="1"/>
</dbReference>
<dbReference type="Proteomes" id="UP001497383">
    <property type="component" value="Chromosome 3"/>
</dbReference>
<dbReference type="InterPro" id="IPR046938">
    <property type="entry name" value="DNA_clamp_sf"/>
</dbReference>
<evidence type="ECO:0008006" key="4">
    <source>
        <dbReference type="Google" id="ProtNLM"/>
    </source>
</evidence>
<evidence type="ECO:0000313" key="3">
    <source>
        <dbReference type="Proteomes" id="UP001497383"/>
    </source>
</evidence>
<gene>
    <name evidence="2" type="ORF">LODBEIA_P23620</name>
</gene>
<evidence type="ECO:0000256" key="1">
    <source>
        <dbReference type="SAM" id="MobiDB-lite"/>
    </source>
</evidence>
<reference evidence="2 3" key="1">
    <citation type="submission" date="2024-03" db="EMBL/GenBank/DDBJ databases">
        <authorList>
            <person name="Brejova B."/>
        </authorList>
    </citation>
    <scope>NUCLEOTIDE SEQUENCE [LARGE SCALE GENOMIC DNA]</scope>
    <source>
        <strain evidence="2 3">CBS 14171</strain>
    </source>
</reference>
<evidence type="ECO:0000313" key="2">
    <source>
        <dbReference type="EMBL" id="CAK9437991.1"/>
    </source>
</evidence>
<keyword evidence="3" id="KW-1185">Reference proteome</keyword>
<dbReference type="PANTHER" id="PTHR15237:SF0">
    <property type="entry name" value="CELL CYCLE CHECKPOINT CONTROL PROTEIN"/>
    <property type="match status" value="1"/>
</dbReference>
<sequence length="507" mass="57495">MGLTAEIDDKKHYLIWSKSIAALSVISEAVYFTVTRDAISLSAINVSRTSHGEVVFRKSFFSKLEVDFKNVISDGYNGSNAKNEPSYSFLINSKHLTTVFRNLDSNGMKYIILQVNWRADAPRAAKYKLRIEIKNKKMIIKKYQTGYIPITRKEINIASAYKDDFCTQVGGKLNDRNRVSHIMIDLVIPRQFLEMVPTLAENFKIDIKNEKVSFGGYTKSVMKDRDYIKQPMAVTVTISLDELADSNLLPTGEGEGDDEQQQQQEPMRKTINFGMRDFRNFLNLVSFFTSSSATFFVEQFDDDVANLGNPNEYFHMYFREAGDPILFDFQSSQHVEVQFIQITAGDKTVMDGEEIEATKFKSKLALEAPTVHRIEPSEEEQAGANELEPHTGQEQDLNIGNNSRSASASPQSMRPFAFGRLRNDRSQNLPKATLASRLDSANDSMSNSDQRDEIITYDQNQHNNNLAGEDTEYSDSEEDISMPPLKRKLVEPEEYGPTQVDKAKSIF</sequence>